<dbReference type="Pfam" id="PF12775">
    <property type="entry name" value="AAA_7"/>
    <property type="match status" value="1"/>
</dbReference>
<feature type="domain" description="Dynein heavy chain coiled coil stalk" evidence="4">
    <location>
        <begin position="3033"/>
        <end position="3340"/>
    </location>
</feature>
<feature type="domain" description="Dynein heavy chain hydrolytic ATP-binding dynein motor region" evidence="3">
    <location>
        <begin position="1518"/>
        <end position="1794"/>
    </location>
</feature>
<dbReference type="InterPro" id="IPR027417">
    <property type="entry name" value="P-loop_NTPase"/>
</dbReference>
<dbReference type="SMR" id="G4Z593"/>
<dbReference type="InterPro" id="IPR035699">
    <property type="entry name" value="AAA_6"/>
</dbReference>
<dbReference type="SUPFAM" id="SSF52540">
    <property type="entry name" value="P-loop containing nucleoside triphosphate hydrolases"/>
    <property type="match status" value="1"/>
</dbReference>
<feature type="region of interest" description="Disordered" evidence="1">
    <location>
        <begin position="578"/>
        <end position="599"/>
    </location>
</feature>
<evidence type="ECO:0000259" key="3">
    <source>
        <dbReference type="Pfam" id="PF12774"/>
    </source>
</evidence>
<dbReference type="Gene3D" id="1.20.140.100">
    <property type="entry name" value="Dynein heavy chain, N-terminal domain 2"/>
    <property type="match status" value="1"/>
</dbReference>
<reference evidence="5 6" key="1">
    <citation type="journal article" date="2006" name="Science">
        <title>Phytophthora genome sequences uncover evolutionary origins and mechanisms of pathogenesis.</title>
        <authorList>
            <person name="Tyler B.M."/>
            <person name="Tripathy S."/>
            <person name="Zhang X."/>
            <person name="Dehal P."/>
            <person name="Jiang R.H."/>
            <person name="Aerts A."/>
            <person name="Arredondo F.D."/>
            <person name="Baxter L."/>
            <person name="Bensasson D."/>
            <person name="Beynon J.L."/>
            <person name="Chapman J."/>
            <person name="Damasceno C.M."/>
            <person name="Dorrance A.E."/>
            <person name="Dou D."/>
            <person name="Dickerman A.W."/>
            <person name="Dubchak I.L."/>
            <person name="Garbelotto M."/>
            <person name="Gijzen M."/>
            <person name="Gordon S.G."/>
            <person name="Govers F."/>
            <person name="Grunwald N.J."/>
            <person name="Huang W."/>
            <person name="Ivors K.L."/>
            <person name="Jones R.W."/>
            <person name="Kamoun S."/>
            <person name="Krampis K."/>
            <person name="Lamour K.H."/>
            <person name="Lee M.K."/>
            <person name="McDonald W.H."/>
            <person name="Medina M."/>
            <person name="Meijer H.J."/>
            <person name="Nordberg E.K."/>
            <person name="Maclean D.J."/>
            <person name="Ospina-Giraldo M.D."/>
            <person name="Morris P.F."/>
            <person name="Phuntumart V."/>
            <person name="Putnam N.H."/>
            <person name="Rash S."/>
            <person name="Rose J.K."/>
            <person name="Sakihama Y."/>
            <person name="Salamov A.A."/>
            <person name="Savidor A."/>
            <person name="Scheuring C.F."/>
            <person name="Smith B.M."/>
            <person name="Sobral B.W."/>
            <person name="Terry A."/>
            <person name="Torto-Alalibo T.A."/>
            <person name="Win J."/>
            <person name="Xu Z."/>
            <person name="Zhang H."/>
            <person name="Grigoriev I.V."/>
            <person name="Rokhsar D.S."/>
            <person name="Boore J.L."/>
        </authorList>
    </citation>
    <scope>NUCLEOTIDE SEQUENCE [LARGE SCALE GENOMIC DNA]</scope>
    <source>
        <strain evidence="5 6">P6497</strain>
    </source>
</reference>
<dbReference type="Gene3D" id="1.20.58.1120">
    <property type="match status" value="1"/>
</dbReference>
<feature type="domain" description="Dynein heavy chain linker" evidence="2">
    <location>
        <begin position="850"/>
        <end position="1300"/>
    </location>
</feature>
<dbReference type="GO" id="GO:0045505">
    <property type="term" value="F:dynein intermediate chain binding"/>
    <property type="evidence" value="ECO:0007669"/>
    <property type="project" value="InterPro"/>
</dbReference>
<dbReference type="RefSeq" id="XP_009522953.1">
    <property type="nucleotide sequence ID" value="XM_009524658.1"/>
</dbReference>
<dbReference type="InterPro" id="IPR042228">
    <property type="entry name" value="Dynein_linker_3"/>
</dbReference>
<accession>G4Z593</accession>
<dbReference type="Pfam" id="PF12774">
    <property type="entry name" value="AAA_6"/>
    <property type="match status" value="1"/>
</dbReference>
<dbReference type="Proteomes" id="UP000002640">
    <property type="component" value="Unassembled WGS sequence"/>
</dbReference>
<dbReference type="GO" id="GO:0008569">
    <property type="term" value="F:minus-end-directed microtubule motor activity"/>
    <property type="evidence" value="ECO:0007669"/>
    <property type="project" value="TreeGrafter"/>
</dbReference>
<dbReference type="GO" id="GO:0097729">
    <property type="term" value="C:9+2 motile cilium"/>
    <property type="evidence" value="ECO:0007669"/>
    <property type="project" value="TreeGrafter"/>
</dbReference>
<dbReference type="Gene3D" id="3.40.50.300">
    <property type="entry name" value="P-loop containing nucleotide triphosphate hydrolases"/>
    <property type="match status" value="4"/>
</dbReference>
<dbReference type="GeneID" id="20657478"/>
<dbReference type="InterPro" id="IPR042222">
    <property type="entry name" value="Dynein_2_N"/>
</dbReference>
<dbReference type="GO" id="GO:0030286">
    <property type="term" value="C:dynein complex"/>
    <property type="evidence" value="ECO:0007669"/>
    <property type="project" value="InterPro"/>
</dbReference>
<dbReference type="InterPro" id="IPR026983">
    <property type="entry name" value="DHC"/>
</dbReference>
<evidence type="ECO:0000313" key="6">
    <source>
        <dbReference type="Proteomes" id="UP000002640"/>
    </source>
</evidence>
<keyword evidence="6" id="KW-1185">Reference proteome</keyword>
<dbReference type="GO" id="GO:0051959">
    <property type="term" value="F:dynein light intermediate chain binding"/>
    <property type="evidence" value="ECO:0007669"/>
    <property type="project" value="InterPro"/>
</dbReference>
<feature type="region of interest" description="Disordered" evidence="1">
    <location>
        <begin position="72"/>
        <end position="95"/>
    </location>
</feature>
<evidence type="ECO:0000313" key="5">
    <source>
        <dbReference type="EMBL" id="EGZ20236.1"/>
    </source>
</evidence>
<protein>
    <recommendedName>
        <fullName evidence="7">Dynein heavy chain</fullName>
    </recommendedName>
</protein>
<feature type="region of interest" description="Disordered" evidence="1">
    <location>
        <begin position="1327"/>
        <end position="1356"/>
    </location>
</feature>
<evidence type="ECO:0000256" key="1">
    <source>
        <dbReference type="SAM" id="MobiDB-lite"/>
    </source>
</evidence>
<dbReference type="GO" id="GO:0060294">
    <property type="term" value="P:cilium movement involved in cell motility"/>
    <property type="evidence" value="ECO:0007669"/>
    <property type="project" value="TreeGrafter"/>
</dbReference>
<sequence>MYVDEEQLLELRRRPPVAFVVRNAVAKEEEVQGPTAAAAASMATGRGRGQSWHSPVHVPLSHRKLVQPPEIFREDPPFRPIAPRAPTMAKAGRRRDHASIVAAKATHKPTKLTPMVNTVPELRDQLADRYLSGVEDAILFFLDAKHRHDILYFKRKAAQVANPGVTAKLSLGFSSAPASTGKYMPYDLVRIDEAPRSGAGDYFMMTSTSLVHHTNNNDNDVSGEVIPLSQWIMESKMFSLLLAGIPLFQKFLVRKVFVGWVRAIRQIIYRDNCKRIAQCLPFARRAFVRPLLSSCRALRDIQEIRSLTLPSTRPAVDLAAVQEHQKERLTIAEMKLIDAKEKLLGLMEDMVQQICDDLQPATNLDEFYSAEAASVRTINAKWKSAPIAVMRKRKTDLQHQKDAAALDMSLLEAYIRMMDYMFTESLYLMIIGCVDHLREELSREENLGALCAAVTIAGDSLELSPSLKQTKLVLLEGLARLIRLVSNFHFTKNAITWSNNRGTGVLAVVAESFKASDMSSADFDLQSVLRKDPTFDEATKELTSELALWFDRAAQQMLAFESLRFIYLEVQSVRHCHPSRGESQAPGNNPHHPPSDLSRLSGVSTGEVSRFLKSIAHRLNVLDRSQHACQKLQSSWKVGFLEIQCRRSIADILDLISQERNTLHESLYRLAVEGVAECVGALQRATLVLEDRPQLIEFFCEQMKQVRLLKEGEKQLNQNIRNVDETVRALKRFTPPLGSEVSPQYNVMHQFLGKYTSLVQSHGKFAAKVLPNITYQVNTALQKYTLRCQKLLKMYDEFADMEEQEDMEKNVGVFQEVVRELAAIEKATKLYQEYQKMVGLKIVEIPSLAEAKTKWGEVQELVTFTMQWLTTINSMENGIFGEQNWEAHAVKVHSFLPVIRELQSRERAGFAEKLLGNIHQAVIDYLRKLSLVKEMAQPWVKIHHWKEILKLMDILNYVSSIGVLITDGFTVTLGFLRSRDLWKYELQIREITQKAHHDAVTEKKLNAMKARLHDATLPIIRIQDSYELDHPRASQLLESFEDDLLTIQSLAQVTASGSLQLQLVQWRDEVRHCEEVLDKWSVVQRSRTKLSLLFSLRDVQQSVTEASFEFQAIDRKWRGMMHAAKGTSSLSICLREVVTIGFLVGAQESYAKLWLQLGAYLDEKRKYFPRFSFLSDHDLFQLMIHARDPKHLPRMVSKCFRGINSLRVVPSRRNTLGAVDILANTSTSTGGSGGITEEVTLKDSAKQQGPLPFTTVHDGIDINAVYGAATGEELPIRPIRVGANPQFWMKELDERVRAAMVDAVISAMDGSLVTLFEENLESLIRSSGSKRRASSRGDSGERKASESGGDNSFASNEAESPRLSVVDGRGWMDYPLQVVILCVHILVTHEVSPLVRLDRTGAAWQRFWHLFQLKKSNLIEYIVRRTSTPRERWIASSILTLLLNKSQGIRELYEDQPLTLVTQSVGAAATHQPGSDASVYHYSYAAGDAFTWIKLPRFYYDPFEKRCTIHHLVKTFQYEYSFIGSYACPVLSPLCKRTVLAMSTALSLEHGLLLHSPRSGGSTRKKTLMRDLSAMVGRECMEFDYSNGLTLTHFKQILRGVLQSNSVWLSFSGVEVSSMLWMFVLEMNQIVDALRAHQETIVLDGAPVDITNNELAVIVTCSLDYQHPHHQQVFLRLSTCFAPVACPTVNPELIVEALLLVNGFKDWKQLSLKLEALFCLLIDDPVPFTKDLTLSRLPLAFDIVRNVSNRLDVNPWQTAEKSLVASIWDEFHSKVLPERRVAFLKCIRTVFPHAADLEINGYGVLALRAPMAHSAPVNAQDQPVIEENVAASYDSDEEDEHHELKALKVKIETTINARRLSVSEFYIRKLLEMYQIVSKRVIVVVVGRGVCGKSTAISVLNSLIADELAASESGETKSNDVQDDAALDKHLRTVRLYPEAFCIKDIYGEITGDSTWDDGFFSHFFRQNCVDTASNDSSFEGSFFSHAGDTTAALASNRSLAPASWIVFDGVRDAPTLLEPLRGLMEASPKGIKRMNLPNGDQLECTQESLRIFCEVESLDHWSPACLSRCGLVYMQTEHMVPYTFLIKSWLQQQQPRRKRSSLAHLTKLLEPTSEYVAKLMRTHLPAVLDVFKRYIPPFLECSVTHGVTNMLQVLSPLVAEVAKGVVEDDADWMSDAKIIVAYAATMSLGMILPPRARPEFHDAAIRIAPQLIDGHPIFTVDPSATLALVELSRPATRRSSFAFQSEFPRRTSAVLKARGRIVTSEDTDDAEGDDELIGDTSTITSPLSIIYVPTAITVSCNAWLKMIGLAKANAFVVGESGVGKTLIVENCLRELGQKERVSATALQINPSTTGFDIQRAIENGMTGKLKGAHCPGVGKRALVLLLENLNLDTQHSSTKTDGPCSGMIRQVIDGKGSFIKSTKEFVEFRDLAVWCSFSLSTFGYPRVPSRLLRHFHMIWVPEQSDQVFAEVIPMFTTNFRRRYEGPFGDLTSAVRRLTQFPVQMLKRSRKLWRPSAVTPHLLFNIGSVLSVFISLMNMSVSRVPAEPILEFELLTMHFTLQLHRNRFVDQSNRDQLQSTALRIAKKLGFSSQSLAYLRSPEDYFFADCGDTEGITRVNARTLTTIFVAGEERFHWYHKATLKANPTSPELSVSGPEIVAVQSELSPRTLRGKGSRSVRHLLAASADTIDHGPTTPTQEVATIRRSSLAMMALKTGLPDEKVTVVPSFHQLQNTLDIYSFLQSGVRHLLLSGSDTADRRSTTMVACGTLSFQFREVSAQLRLADFIEHVKSIVLEAGLKATQTVVYAEFEDLSSEEAALLVHLIRQDDIPPHLYSSADKVKLHAIEHQSKCLPTALPPSPRKSFLQSVASPNEKEKGVGGVRRSTTATHSLAHLLTVFRENVRRSLYIVLSIGCKNKLLEFMTLQPCAYYRFVIKTFPRWQDVSAEAVCNSALHEWALLTDISTGSDSLFERHSPSPTLRGRRFGAVTTRLDDMLRVFKILFSFQHRKLERQLRDLGKALRYLAKRLSQTNIRVAKEETSEVQQNDATQAVMDTTAQLAAQEAIEREARRLFLLDEERCAKIQSEIELERASIQRELSKTLPEVQEATEALSQINKYHIVEMKSFTNPPQLVRLAMQAVCVLLDVPPTWSEALRILADIRFLERLRNFDRDKIDPTLIDRVKFYVNHPDFSMENMRRASLASTTLCKWVLALVRYFEAMKRVAPTQKLLDETEQSFRVIEERAQAEKKKLIDIEIHLAELRVLHAQNLHREAELQRTQETRLRWKSLVASFGHVIKQWYDITREHFESVELQRVNLLGDCTIVSTLIIFGAELFHEDREKLLLQCRAAIQRHFASPPNDPYPMAAEISTIRGGRRVCDQSVPHGPSAASLFQDSIPGRSP</sequence>
<dbReference type="FunFam" id="1.20.58.1120:FF:000056">
    <property type="match status" value="1"/>
</dbReference>
<dbReference type="PANTHER" id="PTHR10676">
    <property type="entry name" value="DYNEIN HEAVY CHAIN FAMILY PROTEIN"/>
    <property type="match status" value="1"/>
</dbReference>
<dbReference type="EMBL" id="JH159153">
    <property type="protein sequence ID" value="EGZ20236.1"/>
    <property type="molecule type" value="Genomic_DNA"/>
</dbReference>
<dbReference type="Pfam" id="PF12777">
    <property type="entry name" value="MT"/>
    <property type="match status" value="1"/>
</dbReference>
<dbReference type="Pfam" id="PF08393">
    <property type="entry name" value="DHC_N2"/>
    <property type="match status" value="1"/>
</dbReference>
<dbReference type="OMA" id="PKTWSHF"/>
<name>G4Z593_PHYSP</name>
<dbReference type="Gene3D" id="3.20.180.20">
    <property type="entry name" value="Dynein heavy chain, N-terminal domain 2"/>
    <property type="match status" value="1"/>
</dbReference>
<dbReference type="STRING" id="1094619.G4Z593"/>
<dbReference type="InterPro" id="IPR013602">
    <property type="entry name" value="Dynein_heavy_linker"/>
</dbReference>
<dbReference type="GO" id="GO:0005524">
    <property type="term" value="F:ATP binding"/>
    <property type="evidence" value="ECO:0007669"/>
    <property type="project" value="InterPro"/>
</dbReference>
<evidence type="ECO:0000259" key="4">
    <source>
        <dbReference type="Pfam" id="PF12777"/>
    </source>
</evidence>
<dbReference type="Gene3D" id="1.20.920.20">
    <property type="match status" value="1"/>
</dbReference>
<proteinExistence type="predicted"/>
<dbReference type="KEGG" id="psoj:PHYSODRAFT_497839"/>
<gene>
    <name evidence="5" type="ORF">PHYSODRAFT_497839</name>
</gene>
<organism evidence="5 6">
    <name type="scientific">Phytophthora sojae (strain P6497)</name>
    <name type="common">Soybean stem and root rot agent</name>
    <name type="synonym">Phytophthora megasperma f. sp. glycines</name>
    <dbReference type="NCBI Taxonomy" id="1094619"/>
    <lineage>
        <taxon>Eukaryota</taxon>
        <taxon>Sar</taxon>
        <taxon>Stramenopiles</taxon>
        <taxon>Oomycota</taxon>
        <taxon>Peronosporomycetes</taxon>
        <taxon>Peronosporales</taxon>
        <taxon>Peronosporaceae</taxon>
        <taxon>Phytophthora</taxon>
    </lineage>
</organism>
<evidence type="ECO:0008006" key="7">
    <source>
        <dbReference type="Google" id="ProtNLM"/>
    </source>
</evidence>
<dbReference type="PANTHER" id="PTHR10676:SF401">
    <property type="entry name" value="DYNEIN HEAVY CHAIN LINKER DOMAIN-CONTAINING PROTEIN"/>
    <property type="match status" value="1"/>
</dbReference>
<dbReference type="InterPro" id="IPR024743">
    <property type="entry name" value="Dynein_HC_stalk"/>
</dbReference>
<dbReference type="InParanoid" id="G4Z593"/>
<dbReference type="Gene3D" id="1.20.920.30">
    <property type="match status" value="1"/>
</dbReference>
<evidence type="ECO:0000259" key="2">
    <source>
        <dbReference type="Pfam" id="PF08393"/>
    </source>
</evidence>